<dbReference type="EMBL" id="JAHWXQ010000002">
    <property type="protein sequence ID" value="MBW3365704.1"/>
    <property type="molecule type" value="Genomic_DNA"/>
</dbReference>
<feature type="chain" id="PRO_5046544630" description="Tail specific protease domain-containing protein" evidence="1">
    <location>
        <begin position="20"/>
        <end position="596"/>
    </location>
</feature>
<evidence type="ECO:0000313" key="3">
    <source>
        <dbReference type="EMBL" id="MBW3365704.1"/>
    </source>
</evidence>
<dbReference type="Gene3D" id="3.30.750.44">
    <property type="match status" value="1"/>
</dbReference>
<dbReference type="Gene3D" id="3.90.226.10">
    <property type="entry name" value="2-enoyl-CoA Hydratase, Chain A, domain 1"/>
    <property type="match status" value="1"/>
</dbReference>
<dbReference type="Gene3D" id="2.30.42.10">
    <property type="match status" value="1"/>
</dbReference>
<dbReference type="InterPro" id="IPR036034">
    <property type="entry name" value="PDZ_sf"/>
</dbReference>
<protein>
    <recommendedName>
        <fullName evidence="2">Tail specific protease domain-containing protein</fullName>
    </recommendedName>
</protein>
<dbReference type="InterPro" id="IPR005151">
    <property type="entry name" value="Tail-specific_protease"/>
</dbReference>
<dbReference type="SMART" id="SM00245">
    <property type="entry name" value="TSPc"/>
    <property type="match status" value="1"/>
</dbReference>
<keyword evidence="1" id="KW-0732">Signal</keyword>
<dbReference type="SUPFAM" id="SSF52096">
    <property type="entry name" value="ClpP/crotonase"/>
    <property type="match status" value="1"/>
</dbReference>
<accession>A0ABS6XCL6</accession>
<evidence type="ECO:0000313" key="4">
    <source>
        <dbReference type="Proteomes" id="UP000774935"/>
    </source>
</evidence>
<dbReference type="RefSeq" id="WP_199110160.1">
    <property type="nucleotide sequence ID" value="NZ_JAHWXQ010000002.1"/>
</dbReference>
<comment type="caution">
    <text evidence="3">The sequence shown here is derived from an EMBL/GenBank/DDBJ whole genome shotgun (WGS) entry which is preliminary data.</text>
</comment>
<gene>
    <name evidence="3" type="ORF">KYK27_11640</name>
</gene>
<evidence type="ECO:0000259" key="2">
    <source>
        <dbReference type="SMART" id="SM00245"/>
    </source>
</evidence>
<keyword evidence="4" id="KW-1185">Reference proteome</keyword>
<feature type="domain" description="Tail specific protease" evidence="2">
    <location>
        <begin position="362"/>
        <end position="571"/>
    </location>
</feature>
<dbReference type="Pfam" id="PF03572">
    <property type="entry name" value="Peptidase_S41"/>
    <property type="match status" value="1"/>
</dbReference>
<proteinExistence type="predicted"/>
<evidence type="ECO:0000256" key="1">
    <source>
        <dbReference type="SAM" id="SignalP"/>
    </source>
</evidence>
<name>A0ABS6XCL6_9BACT</name>
<organism evidence="3 4">
    <name type="scientific">Pontibacter populi</name>
    <dbReference type="NCBI Taxonomy" id="890055"/>
    <lineage>
        <taxon>Bacteria</taxon>
        <taxon>Pseudomonadati</taxon>
        <taxon>Bacteroidota</taxon>
        <taxon>Cytophagia</taxon>
        <taxon>Cytophagales</taxon>
        <taxon>Hymenobacteraceae</taxon>
        <taxon>Pontibacter</taxon>
    </lineage>
</organism>
<feature type="signal peptide" evidence="1">
    <location>
        <begin position="1"/>
        <end position="19"/>
    </location>
</feature>
<dbReference type="InterPro" id="IPR029045">
    <property type="entry name" value="ClpP/crotonase-like_dom_sf"/>
</dbReference>
<reference evidence="3 4" key="1">
    <citation type="submission" date="2021-07" db="EMBL/GenBank/DDBJ databases">
        <authorList>
            <person name="Kim M.K."/>
        </authorList>
    </citation>
    <scope>NUCLEOTIDE SEQUENCE [LARGE SCALE GENOMIC DNA]</scope>
    <source>
        <strain evidence="3 4">HLY7-15</strain>
    </source>
</reference>
<dbReference type="Proteomes" id="UP000774935">
    <property type="component" value="Unassembled WGS sequence"/>
</dbReference>
<sequence length="596" mass="66720">MKRVTLLALLLLLYIYSHAATEPTFTDKQAKNLYAFAKAYGYVKYFYPIKNKESINWNLVAATGARNILNAPNDTILQQELAKLFSPLAPLLMFHFQSEKPFPNNLTTTVTGNYYYNLHKGLGQDKDDLPLLTRKLIGSLYQSTIVEVDRGSYSEQVESGSILSVDSVYTAKITDNLLCSLPLTVTEQAFNGNINYKQFTKKYKLNLSNQQDQLATIVIFWNVFQHFHPYLDYTIGWDKVFFETIAELSPSMSEKEFIQAASNITSSLNDGHASLSYTNSTGIYKRAAIPAIETGWVEGKLIVTESNIAEAALQQGDIIEAVNSTKTEELIDQLKKRLSYANEKNGNLLAAEKILNSYMISGNAVTLHITDNLGNKKEFRLDPKSYWLKKTHSSKPIIYEAEKGIYYIDASRISEKDIKANHTALKQAKGIVIDMRNRPNSAFTTTVLPYFINKELQTGNWSVPNYTFPDQQRVNYKPVAGWRIKPNGENIAAPKAFLVNHRTFSYGETCAEIVDHYNLGTIVGGHTAGTNGNINFAGAGKLQVLWTGLKVLKRDGSRYHGVGVEPDILVQPTIAGILEKKDEALERAILFVESGK</sequence>